<gene>
    <name evidence="1" type="ORF">D8674_003879</name>
</gene>
<dbReference type="AlphaFoldDB" id="A0A5N5FX60"/>
<comment type="caution">
    <text evidence="1">The sequence shown here is derived from an EMBL/GenBank/DDBJ whole genome shotgun (WGS) entry which is preliminary data.</text>
</comment>
<reference evidence="1 2" key="3">
    <citation type="submission" date="2019-11" db="EMBL/GenBank/DDBJ databases">
        <title>A de novo genome assembly of a pear dwarfing rootstock.</title>
        <authorList>
            <person name="Wang F."/>
            <person name="Wang J."/>
            <person name="Li S."/>
            <person name="Zhang Y."/>
            <person name="Fang M."/>
            <person name="Ma L."/>
            <person name="Zhao Y."/>
            <person name="Jiang S."/>
        </authorList>
    </citation>
    <scope>NUCLEOTIDE SEQUENCE [LARGE SCALE GENOMIC DNA]</scope>
    <source>
        <strain evidence="1">S2</strain>
        <tissue evidence="1">Leaf</tissue>
    </source>
</reference>
<reference evidence="2" key="2">
    <citation type="submission" date="2019-10" db="EMBL/GenBank/DDBJ databases">
        <title>A de novo genome assembly of a pear dwarfing rootstock.</title>
        <authorList>
            <person name="Wang F."/>
            <person name="Wang J."/>
            <person name="Li S."/>
            <person name="Zhang Y."/>
            <person name="Fang M."/>
            <person name="Ma L."/>
            <person name="Zhao Y."/>
            <person name="Jiang S."/>
        </authorList>
    </citation>
    <scope>NUCLEOTIDE SEQUENCE [LARGE SCALE GENOMIC DNA]</scope>
</reference>
<accession>A0A5N5FX60</accession>
<dbReference type="Proteomes" id="UP000327157">
    <property type="component" value="Chromosome 10"/>
</dbReference>
<evidence type="ECO:0000313" key="2">
    <source>
        <dbReference type="Proteomes" id="UP000327157"/>
    </source>
</evidence>
<keyword evidence="2" id="KW-1185">Reference proteome</keyword>
<dbReference type="OrthoDB" id="1166192at2759"/>
<sequence>MTSINDYCNWGIFPGWACLGLKAFPRYQSWWVTLSMDDCWNEGACGNFTLESGFTRVSTSLFSNLNVEYMESRALMELECVLDHRPWGNRTWVSRADLVSKKCPMVDRGYRSGTIGGKSDANELGNGSNDVFMETGDSVIEQVQIGRNRKRIRSEAKDGEGSSYNLDEVCVILVKLYLSAGKYGRKEIRCFFRIKDFVEASNLSPVSYNGNIPPQCSPIRWRPLDARFVKLNFDGSVMDQGSTSGFVIRNESEDLVAAGARFTSQNMISVAECLALRDDLWLAKDRFVPYHGGG</sequence>
<organism evidence="1 2">
    <name type="scientific">Pyrus ussuriensis x Pyrus communis</name>
    <dbReference type="NCBI Taxonomy" id="2448454"/>
    <lineage>
        <taxon>Eukaryota</taxon>
        <taxon>Viridiplantae</taxon>
        <taxon>Streptophyta</taxon>
        <taxon>Embryophyta</taxon>
        <taxon>Tracheophyta</taxon>
        <taxon>Spermatophyta</taxon>
        <taxon>Magnoliopsida</taxon>
        <taxon>eudicotyledons</taxon>
        <taxon>Gunneridae</taxon>
        <taxon>Pentapetalae</taxon>
        <taxon>rosids</taxon>
        <taxon>fabids</taxon>
        <taxon>Rosales</taxon>
        <taxon>Rosaceae</taxon>
        <taxon>Amygdaloideae</taxon>
        <taxon>Maleae</taxon>
        <taxon>Pyrus</taxon>
    </lineage>
</organism>
<evidence type="ECO:0000313" key="1">
    <source>
        <dbReference type="EMBL" id="KAB2602874.1"/>
    </source>
</evidence>
<dbReference type="EMBL" id="SMOL01000695">
    <property type="protein sequence ID" value="KAB2602874.1"/>
    <property type="molecule type" value="Genomic_DNA"/>
</dbReference>
<protein>
    <submittedName>
        <fullName evidence="1">Uncharacterized protein</fullName>
    </submittedName>
</protein>
<name>A0A5N5FX60_9ROSA</name>
<reference evidence="1 2" key="1">
    <citation type="submission" date="2019-09" db="EMBL/GenBank/DDBJ databases">
        <authorList>
            <person name="Ou C."/>
        </authorList>
    </citation>
    <scope>NUCLEOTIDE SEQUENCE [LARGE SCALE GENOMIC DNA]</scope>
    <source>
        <strain evidence="1">S2</strain>
        <tissue evidence="1">Leaf</tissue>
    </source>
</reference>
<proteinExistence type="predicted"/>